<evidence type="ECO:0000313" key="8">
    <source>
        <dbReference type="Proteomes" id="UP000295198"/>
    </source>
</evidence>
<dbReference type="CDD" id="cd00400">
    <property type="entry name" value="Voltage_gated_ClC"/>
    <property type="match status" value="1"/>
</dbReference>
<keyword evidence="3 6" id="KW-1133">Transmembrane helix</keyword>
<organism evidence="7 8">
    <name type="scientific">Nocardioides guangzhouensis</name>
    <dbReference type="NCBI Taxonomy" id="2497878"/>
    <lineage>
        <taxon>Bacteria</taxon>
        <taxon>Bacillati</taxon>
        <taxon>Actinomycetota</taxon>
        <taxon>Actinomycetes</taxon>
        <taxon>Propionibacteriales</taxon>
        <taxon>Nocardioidaceae</taxon>
        <taxon>Nocardioides</taxon>
    </lineage>
</organism>
<feature type="transmembrane region" description="Helical" evidence="6">
    <location>
        <begin position="203"/>
        <end position="227"/>
    </location>
</feature>
<dbReference type="InterPro" id="IPR014743">
    <property type="entry name" value="Cl-channel_core"/>
</dbReference>
<evidence type="ECO:0000256" key="4">
    <source>
        <dbReference type="ARBA" id="ARBA00023136"/>
    </source>
</evidence>
<accession>A0A4Q4ZIR0</accession>
<dbReference type="Gene3D" id="1.10.3080.10">
    <property type="entry name" value="Clc chloride channel"/>
    <property type="match status" value="1"/>
</dbReference>
<feature type="transmembrane region" description="Helical" evidence="6">
    <location>
        <begin position="361"/>
        <end position="379"/>
    </location>
</feature>
<feature type="transmembrane region" description="Helical" evidence="6">
    <location>
        <begin position="254"/>
        <end position="271"/>
    </location>
</feature>
<name>A0A4Q4ZIR0_9ACTN</name>
<feature type="transmembrane region" description="Helical" evidence="6">
    <location>
        <begin position="292"/>
        <end position="314"/>
    </location>
</feature>
<dbReference type="GO" id="GO:0015108">
    <property type="term" value="F:chloride transmembrane transporter activity"/>
    <property type="evidence" value="ECO:0007669"/>
    <property type="project" value="InterPro"/>
</dbReference>
<keyword evidence="2 6" id="KW-0812">Transmembrane</keyword>
<evidence type="ECO:0000256" key="1">
    <source>
        <dbReference type="ARBA" id="ARBA00004141"/>
    </source>
</evidence>
<comment type="subcellular location">
    <subcellularLocation>
        <location evidence="1">Membrane</location>
        <topology evidence="1">Multi-pass membrane protein</topology>
    </subcellularLocation>
</comment>
<feature type="region of interest" description="Disordered" evidence="5">
    <location>
        <begin position="1"/>
        <end position="25"/>
    </location>
</feature>
<evidence type="ECO:0000256" key="2">
    <source>
        <dbReference type="ARBA" id="ARBA00022692"/>
    </source>
</evidence>
<feature type="transmembrane region" description="Helical" evidence="6">
    <location>
        <begin position="171"/>
        <end position="196"/>
    </location>
</feature>
<dbReference type="PANTHER" id="PTHR43427">
    <property type="entry name" value="CHLORIDE CHANNEL PROTEIN CLC-E"/>
    <property type="match status" value="1"/>
</dbReference>
<feature type="transmembrane region" description="Helical" evidence="6">
    <location>
        <begin position="37"/>
        <end position="61"/>
    </location>
</feature>
<feature type="transmembrane region" description="Helical" evidence="6">
    <location>
        <begin position="420"/>
        <end position="438"/>
    </location>
</feature>
<dbReference type="Pfam" id="PF00654">
    <property type="entry name" value="Voltage_CLC"/>
    <property type="match status" value="1"/>
</dbReference>
<dbReference type="InterPro" id="IPR001807">
    <property type="entry name" value="ClC"/>
</dbReference>
<keyword evidence="4 6" id="KW-0472">Membrane</keyword>
<reference evidence="7 8" key="1">
    <citation type="submission" date="2019-01" db="EMBL/GenBank/DDBJ databases">
        <title>Nocardioides guangzhouensis sp. nov., an actinobacterium isolated from soil.</title>
        <authorList>
            <person name="Fu Y."/>
            <person name="Cai Y."/>
            <person name="Lin Z."/>
            <person name="Chen P."/>
        </authorList>
    </citation>
    <scope>NUCLEOTIDE SEQUENCE [LARGE SCALE GENOMIC DNA]</scope>
    <source>
        <strain evidence="7 8">130</strain>
    </source>
</reference>
<dbReference type="GO" id="GO:0016020">
    <property type="term" value="C:membrane"/>
    <property type="evidence" value="ECO:0007669"/>
    <property type="project" value="UniProtKB-SubCell"/>
</dbReference>
<evidence type="ECO:0000256" key="3">
    <source>
        <dbReference type="ARBA" id="ARBA00022989"/>
    </source>
</evidence>
<comment type="caution">
    <text evidence="7">The sequence shown here is derived from an EMBL/GenBank/DDBJ whole genome shotgun (WGS) entry which is preliminary data.</text>
</comment>
<feature type="transmembrane region" description="Helical" evidence="6">
    <location>
        <begin position="81"/>
        <end position="102"/>
    </location>
</feature>
<dbReference type="EMBL" id="SDKM01000005">
    <property type="protein sequence ID" value="RYP87795.1"/>
    <property type="molecule type" value="Genomic_DNA"/>
</dbReference>
<gene>
    <name evidence="7" type="ORF">EKO23_05270</name>
</gene>
<dbReference type="RefSeq" id="WP_134714800.1">
    <property type="nucleotide sequence ID" value="NZ_SDKM01000005.1"/>
</dbReference>
<proteinExistence type="predicted"/>
<protein>
    <submittedName>
        <fullName evidence="7">Chloride channel protein</fullName>
    </submittedName>
</protein>
<dbReference type="SUPFAM" id="SSF81340">
    <property type="entry name" value="Clc chloride channel"/>
    <property type="match status" value="1"/>
</dbReference>
<feature type="transmembrane region" description="Helical" evidence="6">
    <location>
        <begin position="385"/>
        <end position="413"/>
    </location>
</feature>
<evidence type="ECO:0000256" key="6">
    <source>
        <dbReference type="SAM" id="Phobius"/>
    </source>
</evidence>
<keyword evidence="8" id="KW-1185">Reference proteome</keyword>
<sequence length="450" mass="44966">MSPTEPGGDPTGTPGLEPSTTPALHPDRRQARMYLELIGIGAAIGIPAAVLAKLFLAVVHWAETWLWTDLPDALGESSPPWYLVLGLPVAGAGLVAVARAFLPGDGGHSPLHGLGGPPTPWQYGPSVLLAAFGTLAFGAVLGPEAPLIALGSVVGMAAASWAKPGPQGEQVLATAGSFSAVSALFGGPLVAGILLLEAGLAAGAALLPALLPGLVAAAVGYVVFIGLGDWGGLDSTSLVVPDLPAYDTTSVPDLLMAIVVGVLTALLIGSVKRFAHRVDDVAVLSPRNRYGVLLAGGLVIGLITLVAQALGAGYDDVLFSGQSAIPQELAENSAGVLLVILVAKALAYAICLGCGFRGGPVFPAVFLGVGLATFACIWFDTSITWALAVGAAAGMTAGTGLVFSGLVLSLLLVGVNGLDALPAAVLAVVAAWLTNSALERRAAAGQEAGT</sequence>
<dbReference type="Proteomes" id="UP000295198">
    <property type="component" value="Unassembled WGS sequence"/>
</dbReference>
<dbReference type="InterPro" id="IPR050368">
    <property type="entry name" value="ClC-type_chloride_channel"/>
</dbReference>
<evidence type="ECO:0000256" key="5">
    <source>
        <dbReference type="SAM" id="MobiDB-lite"/>
    </source>
</evidence>
<feature type="transmembrane region" description="Helical" evidence="6">
    <location>
        <begin position="334"/>
        <end position="354"/>
    </location>
</feature>
<dbReference type="OrthoDB" id="2729535at2"/>
<feature type="compositionally biased region" description="Low complexity" evidence="5">
    <location>
        <begin position="1"/>
        <end position="15"/>
    </location>
</feature>
<dbReference type="AlphaFoldDB" id="A0A4Q4ZIR0"/>
<evidence type="ECO:0000313" key="7">
    <source>
        <dbReference type="EMBL" id="RYP87795.1"/>
    </source>
</evidence>